<dbReference type="Gene3D" id="3.40.640.10">
    <property type="entry name" value="Type I PLP-dependent aspartate aminotransferase-like (Major domain)"/>
    <property type="match status" value="1"/>
</dbReference>
<keyword evidence="7" id="KW-0808">Transferase</keyword>
<comment type="similarity">
    <text evidence="1">In the C-terminal section; belongs to the class-I pyridoxal-phosphate-dependent aminotransferase family.</text>
</comment>
<dbReference type="InterPro" id="IPR004839">
    <property type="entry name" value="Aminotransferase_I/II_large"/>
</dbReference>
<dbReference type="Gene3D" id="1.10.10.10">
    <property type="entry name" value="Winged helix-like DNA-binding domain superfamily/Winged helix DNA-binding domain"/>
    <property type="match status" value="1"/>
</dbReference>
<evidence type="ECO:0000256" key="2">
    <source>
        <dbReference type="ARBA" id="ARBA00022898"/>
    </source>
</evidence>
<protein>
    <submittedName>
        <fullName evidence="7">Aminotransferase class I/II-fold pyridoxal phosphate-dependent enzyme</fullName>
    </submittedName>
</protein>
<keyword evidence="4" id="KW-0238">DNA-binding</keyword>
<keyword evidence="8" id="KW-1185">Reference proteome</keyword>
<dbReference type="SMART" id="SM00345">
    <property type="entry name" value="HTH_GNTR"/>
    <property type="match status" value="1"/>
</dbReference>
<keyword evidence="2" id="KW-0663">Pyridoxal phosphate</keyword>
<keyword evidence="3" id="KW-0805">Transcription regulation</keyword>
<dbReference type="PANTHER" id="PTHR46577:SF1">
    <property type="entry name" value="HTH-TYPE TRANSCRIPTIONAL REGULATORY PROTEIN GABR"/>
    <property type="match status" value="1"/>
</dbReference>
<evidence type="ECO:0000256" key="5">
    <source>
        <dbReference type="ARBA" id="ARBA00023163"/>
    </source>
</evidence>
<dbReference type="OrthoDB" id="9808770at2"/>
<dbReference type="SUPFAM" id="SSF53383">
    <property type="entry name" value="PLP-dependent transferases"/>
    <property type="match status" value="1"/>
</dbReference>
<feature type="domain" description="HTH gntR-type" evidence="6">
    <location>
        <begin position="11"/>
        <end position="79"/>
    </location>
</feature>
<evidence type="ECO:0000259" key="6">
    <source>
        <dbReference type="PROSITE" id="PS50949"/>
    </source>
</evidence>
<dbReference type="RefSeq" id="WP_161392510.1">
    <property type="nucleotide sequence ID" value="NZ_JBHSCP010000003.1"/>
</dbReference>
<organism evidence="7 8">
    <name type="scientific">Croceibacterium xixiisoli</name>
    <dbReference type="NCBI Taxonomy" id="1476466"/>
    <lineage>
        <taxon>Bacteria</taxon>
        <taxon>Pseudomonadati</taxon>
        <taxon>Pseudomonadota</taxon>
        <taxon>Alphaproteobacteria</taxon>
        <taxon>Sphingomonadales</taxon>
        <taxon>Erythrobacteraceae</taxon>
        <taxon>Croceibacterium</taxon>
    </lineage>
</organism>
<dbReference type="CDD" id="cd07377">
    <property type="entry name" value="WHTH_GntR"/>
    <property type="match status" value="1"/>
</dbReference>
<dbReference type="InterPro" id="IPR051446">
    <property type="entry name" value="HTH_trans_reg/aminotransferase"/>
</dbReference>
<name>A0A6I4U143_9SPHN</name>
<dbReference type="PROSITE" id="PS50949">
    <property type="entry name" value="HTH_GNTR"/>
    <property type="match status" value="1"/>
</dbReference>
<dbReference type="GO" id="GO:0003700">
    <property type="term" value="F:DNA-binding transcription factor activity"/>
    <property type="evidence" value="ECO:0007669"/>
    <property type="project" value="InterPro"/>
</dbReference>
<dbReference type="Pfam" id="PF00392">
    <property type="entry name" value="GntR"/>
    <property type="match status" value="1"/>
</dbReference>
<evidence type="ECO:0000256" key="3">
    <source>
        <dbReference type="ARBA" id="ARBA00023015"/>
    </source>
</evidence>
<dbReference type="InterPro" id="IPR015421">
    <property type="entry name" value="PyrdxlP-dep_Trfase_major"/>
</dbReference>
<accession>A0A6I4U143</accession>
<dbReference type="InterPro" id="IPR036388">
    <property type="entry name" value="WH-like_DNA-bd_sf"/>
</dbReference>
<dbReference type="GO" id="GO:0030170">
    <property type="term" value="F:pyridoxal phosphate binding"/>
    <property type="evidence" value="ECO:0007669"/>
    <property type="project" value="InterPro"/>
</dbReference>
<dbReference type="CDD" id="cd00609">
    <property type="entry name" value="AAT_like"/>
    <property type="match status" value="1"/>
</dbReference>
<keyword evidence="7" id="KW-0032">Aminotransferase</keyword>
<evidence type="ECO:0000256" key="1">
    <source>
        <dbReference type="ARBA" id="ARBA00005384"/>
    </source>
</evidence>
<comment type="caution">
    <text evidence="7">The sequence shown here is derived from an EMBL/GenBank/DDBJ whole genome shotgun (WGS) entry which is preliminary data.</text>
</comment>
<dbReference type="Pfam" id="PF00155">
    <property type="entry name" value="Aminotran_1_2"/>
    <property type="match status" value="1"/>
</dbReference>
<dbReference type="InterPro" id="IPR000524">
    <property type="entry name" value="Tscrpt_reg_HTH_GntR"/>
</dbReference>
<keyword evidence="5" id="KW-0804">Transcription</keyword>
<evidence type="ECO:0000313" key="7">
    <source>
        <dbReference type="EMBL" id="MXP00668.1"/>
    </source>
</evidence>
<dbReference type="PANTHER" id="PTHR46577">
    <property type="entry name" value="HTH-TYPE TRANSCRIPTIONAL REGULATORY PROTEIN GABR"/>
    <property type="match status" value="1"/>
</dbReference>
<dbReference type="InterPro" id="IPR036390">
    <property type="entry name" value="WH_DNA-bd_sf"/>
</dbReference>
<proteinExistence type="inferred from homology"/>
<dbReference type="GO" id="GO:0008483">
    <property type="term" value="F:transaminase activity"/>
    <property type="evidence" value="ECO:0007669"/>
    <property type="project" value="UniProtKB-KW"/>
</dbReference>
<sequence length="483" mass="52858">MGIVVVQLDQRMGARQIYEALREQILAGVFGRDGHLPSSRSLAQDLGVSRTTVTLAFEQLHAEGFIRMRQGARAQIAPTLGNQPEPKVSPPKPTTASLSAYGQRIAVVVGWRDQAEQTLVADFRHGDLTPSDFPATAWKRAINQAMDQRSQRLAYDDPRGSRRLRMALQGYLWRARTIRCDLAQVLIVNGSQQGLDLCARLLLETGDSFVIEDPCYAMARQIFGGTGAVAHAIPVDAEGIRSDRLDKFAARLAYVTPSHQFPLGSVMSVSRRHSLLQWAGRHGAYIVEDDYDSEFRYDINPVPPLYGLSDGGDVIYLGTVSKTLSPALRLGFLVVPVELADVFAKAKLLMDRHSPALEQEALATLIESGAYERHIRRVRRFNRDRREALLSALRRHFGGGIAIEGAEAGLHVTVRFPGLAAAQEAALITRARQHGLGLYPLSPLYQAPPDAAGGVGLVMGYSGLDPRRIERGVEILAGVVGSF</sequence>
<gene>
    <name evidence="7" type="ORF">GRI97_16880</name>
</gene>
<dbReference type="PRINTS" id="PR00035">
    <property type="entry name" value="HTHGNTR"/>
</dbReference>
<evidence type="ECO:0000313" key="8">
    <source>
        <dbReference type="Proteomes" id="UP000469430"/>
    </source>
</evidence>
<evidence type="ECO:0000256" key="4">
    <source>
        <dbReference type="ARBA" id="ARBA00023125"/>
    </source>
</evidence>
<dbReference type="InterPro" id="IPR015424">
    <property type="entry name" value="PyrdxlP-dep_Trfase"/>
</dbReference>
<dbReference type="AlphaFoldDB" id="A0A6I4U143"/>
<reference evidence="7 8" key="1">
    <citation type="submission" date="2019-12" db="EMBL/GenBank/DDBJ databases">
        <title>Genomic-based taxomic classification of the family Erythrobacteraceae.</title>
        <authorList>
            <person name="Xu L."/>
        </authorList>
    </citation>
    <scope>NUCLEOTIDE SEQUENCE [LARGE SCALE GENOMIC DNA]</scope>
    <source>
        <strain evidence="7 8">S36</strain>
    </source>
</reference>
<dbReference type="SUPFAM" id="SSF46785">
    <property type="entry name" value="Winged helix' DNA-binding domain"/>
    <property type="match status" value="1"/>
</dbReference>
<dbReference type="EMBL" id="WTYJ01000004">
    <property type="protein sequence ID" value="MXP00668.1"/>
    <property type="molecule type" value="Genomic_DNA"/>
</dbReference>
<dbReference type="GO" id="GO:0003677">
    <property type="term" value="F:DNA binding"/>
    <property type="evidence" value="ECO:0007669"/>
    <property type="project" value="UniProtKB-KW"/>
</dbReference>
<dbReference type="Proteomes" id="UP000469430">
    <property type="component" value="Unassembled WGS sequence"/>
</dbReference>